<evidence type="ECO:0000259" key="1">
    <source>
        <dbReference type="Pfam" id="PF14292"/>
    </source>
</evidence>
<keyword evidence="3" id="KW-1185">Reference proteome</keyword>
<dbReference type="EMBL" id="FQUQ01000001">
    <property type="protein sequence ID" value="SHE42479.1"/>
    <property type="molecule type" value="Genomic_DNA"/>
</dbReference>
<gene>
    <name evidence="2" type="ORF">SAMN04488522_101161</name>
</gene>
<dbReference type="STRING" id="288992.SAMN04488522_101161"/>
<dbReference type="InterPro" id="IPR025970">
    <property type="entry name" value="SusE"/>
</dbReference>
<dbReference type="RefSeq" id="WP_073226171.1">
    <property type="nucleotide sequence ID" value="NZ_FQUQ01000001.1"/>
</dbReference>
<name>A0A1M4TD52_9SPHI</name>
<accession>A0A1M4TD52</accession>
<dbReference type="Proteomes" id="UP000184287">
    <property type="component" value="Unassembled WGS sequence"/>
</dbReference>
<protein>
    <submittedName>
        <fullName evidence="2">SusE outer membrane protein</fullName>
    </submittedName>
</protein>
<dbReference type="AlphaFoldDB" id="A0A1M4TD52"/>
<organism evidence="2 3">
    <name type="scientific">Pedobacter caeni</name>
    <dbReference type="NCBI Taxonomy" id="288992"/>
    <lineage>
        <taxon>Bacteria</taxon>
        <taxon>Pseudomonadati</taxon>
        <taxon>Bacteroidota</taxon>
        <taxon>Sphingobacteriia</taxon>
        <taxon>Sphingobacteriales</taxon>
        <taxon>Sphingobacteriaceae</taxon>
        <taxon>Pedobacter</taxon>
    </lineage>
</organism>
<reference evidence="3" key="1">
    <citation type="submission" date="2016-11" db="EMBL/GenBank/DDBJ databases">
        <authorList>
            <person name="Varghese N."/>
            <person name="Submissions S."/>
        </authorList>
    </citation>
    <scope>NUCLEOTIDE SEQUENCE [LARGE SCALE GENOMIC DNA]</scope>
    <source>
        <strain evidence="3">DSM 16990</strain>
    </source>
</reference>
<dbReference type="PROSITE" id="PS51257">
    <property type="entry name" value="PROKAR_LIPOPROTEIN"/>
    <property type="match status" value="1"/>
</dbReference>
<evidence type="ECO:0000313" key="2">
    <source>
        <dbReference type="EMBL" id="SHE42479.1"/>
    </source>
</evidence>
<feature type="domain" description="SusE outer membrane protein" evidence="1">
    <location>
        <begin position="31"/>
        <end position="132"/>
    </location>
</feature>
<dbReference type="Pfam" id="PF14292">
    <property type="entry name" value="SusE"/>
    <property type="match status" value="1"/>
</dbReference>
<evidence type="ECO:0000313" key="3">
    <source>
        <dbReference type="Proteomes" id="UP000184287"/>
    </source>
</evidence>
<proteinExistence type="predicted"/>
<dbReference type="OrthoDB" id="631295at2"/>
<sequence>MQHLIYKVSFTCLLILSVITGCKKDKGLDHTQVSAVNTLFAPANNVFAKLDPKAGTMDFQWEQARAADNGVVLYEVVFDKTSGDFSNPLFSYASEGNGLYNKLGLSHAELNKIAANAGIEPLSTGKIKWTVRSSKGINVQQSAQVRTIELERPAGFSEIPADLYLTGLATETGADLSTARQFKKTATGVFEIYTRIKDGTYNFAERNSGTPKTFSAENGNLKNLGQITATGGTKVYRIKVDFNSASVTYTEISSVGLFLSGDNKVIFELPYTNNGQFVATDAAVAFKQESWGRDERYKFQMKVKNQEGVSATEWLGSANSDNQPPTADTPAPYFYINAVNNSQYDFAFKFIKAADNKKVDVNLKLNATSVYTHTVTVK</sequence>